<sequence length="116" mass="13436">MTKLKKLLASPDVLTSPLLKELDTAYNSMIKTLDTKWFEPSSMLSGQIKTYEAKVMVVINKFVKSMGARKEWAENDVIHGMRSWVWFILKQILFRPLITEAVMVDLDKAFRSVLKR</sequence>
<dbReference type="Proteomes" id="UP000092993">
    <property type="component" value="Unassembled WGS sequence"/>
</dbReference>
<dbReference type="EMBL" id="LUGG01000009">
    <property type="protein sequence ID" value="OBZ72605.1"/>
    <property type="molecule type" value="Genomic_DNA"/>
</dbReference>
<proteinExistence type="predicted"/>
<dbReference type="AlphaFoldDB" id="A0A1C7M6M4"/>
<protein>
    <submittedName>
        <fullName evidence="1">Uncharacterized protein</fullName>
    </submittedName>
</protein>
<evidence type="ECO:0000313" key="2">
    <source>
        <dbReference type="Proteomes" id="UP000092993"/>
    </source>
</evidence>
<organism evidence="1 2">
    <name type="scientific">Grifola frondosa</name>
    <name type="common">Maitake</name>
    <name type="synonym">Polyporus frondosus</name>
    <dbReference type="NCBI Taxonomy" id="5627"/>
    <lineage>
        <taxon>Eukaryota</taxon>
        <taxon>Fungi</taxon>
        <taxon>Dikarya</taxon>
        <taxon>Basidiomycota</taxon>
        <taxon>Agaricomycotina</taxon>
        <taxon>Agaricomycetes</taxon>
        <taxon>Polyporales</taxon>
        <taxon>Grifolaceae</taxon>
        <taxon>Grifola</taxon>
    </lineage>
</organism>
<comment type="caution">
    <text evidence="1">The sequence shown here is derived from an EMBL/GenBank/DDBJ whole genome shotgun (WGS) entry which is preliminary data.</text>
</comment>
<name>A0A1C7M6M4_GRIFR</name>
<reference evidence="1 2" key="1">
    <citation type="submission" date="2016-03" db="EMBL/GenBank/DDBJ databases">
        <title>Whole genome sequencing of Grifola frondosa 9006-11.</title>
        <authorList>
            <person name="Min B."/>
            <person name="Park H."/>
            <person name="Kim J.-G."/>
            <person name="Cho H."/>
            <person name="Oh Y.-L."/>
            <person name="Kong W.-S."/>
            <person name="Choi I.-G."/>
        </authorList>
    </citation>
    <scope>NUCLEOTIDE SEQUENCE [LARGE SCALE GENOMIC DNA]</scope>
    <source>
        <strain evidence="1 2">9006-11</strain>
    </source>
</reference>
<keyword evidence="2" id="KW-1185">Reference proteome</keyword>
<evidence type="ECO:0000313" key="1">
    <source>
        <dbReference type="EMBL" id="OBZ72605.1"/>
    </source>
</evidence>
<accession>A0A1C7M6M4</accession>
<gene>
    <name evidence="1" type="ORF">A0H81_07892</name>
</gene>